<proteinExistence type="predicted"/>
<reference evidence="2 3" key="1">
    <citation type="journal article" date="2023" name="Sci. Data">
        <title>Genome assembly of the Korean intertidal mud-creeper Batillaria attramentaria.</title>
        <authorList>
            <person name="Patra A.K."/>
            <person name="Ho P.T."/>
            <person name="Jun S."/>
            <person name="Lee S.J."/>
            <person name="Kim Y."/>
            <person name="Won Y.J."/>
        </authorList>
    </citation>
    <scope>NUCLEOTIDE SEQUENCE [LARGE SCALE GENOMIC DNA]</scope>
    <source>
        <strain evidence="2">Wonlab-2016</strain>
    </source>
</reference>
<evidence type="ECO:0000256" key="1">
    <source>
        <dbReference type="SAM" id="MobiDB-lite"/>
    </source>
</evidence>
<feature type="region of interest" description="Disordered" evidence="1">
    <location>
        <begin position="147"/>
        <end position="174"/>
    </location>
</feature>
<protein>
    <submittedName>
        <fullName evidence="2">Uncharacterized protein</fullName>
    </submittedName>
</protein>
<name>A0ABD0LG39_9CAEN</name>
<feature type="non-terminal residue" evidence="2">
    <location>
        <position position="262"/>
    </location>
</feature>
<accession>A0ABD0LG39</accession>
<dbReference type="AlphaFoldDB" id="A0ABD0LG39"/>
<keyword evidence="3" id="KW-1185">Reference proteome</keyword>
<sequence length="262" mass="28686">MLPLVAATLGHFTTPVTKTPQLRSGIQLHSLTFHITLHYLVVSKLLRLRVNELSSQPVQELLCGKSLDEMTETSSFFANLNLPTKPYLLLLTSPQLRVTHPYPSVPSAVKARRGGKRGWLIMDTTKDEKEAAPDSWACVAATGNCEPELDNKTSRPVTQPGGQPARPRGGVGGSAGGTILPPLFRYPSLLARPLPITLKQAVLLEKTRSHLTCTIREVELSTTPAPVVVKYLFAVDTIEMHFDSRDNKAHTTCNSALEISLY</sequence>
<feature type="compositionally biased region" description="Low complexity" evidence="1">
    <location>
        <begin position="159"/>
        <end position="168"/>
    </location>
</feature>
<evidence type="ECO:0000313" key="3">
    <source>
        <dbReference type="Proteomes" id="UP001519460"/>
    </source>
</evidence>
<evidence type="ECO:0000313" key="2">
    <source>
        <dbReference type="EMBL" id="KAK7498375.1"/>
    </source>
</evidence>
<dbReference type="EMBL" id="JACVVK020000051">
    <property type="protein sequence ID" value="KAK7498375.1"/>
    <property type="molecule type" value="Genomic_DNA"/>
</dbReference>
<dbReference type="Proteomes" id="UP001519460">
    <property type="component" value="Unassembled WGS sequence"/>
</dbReference>
<comment type="caution">
    <text evidence="2">The sequence shown here is derived from an EMBL/GenBank/DDBJ whole genome shotgun (WGS) entry which is preliminary data.</text>
</comment>
<gene>
    <name evidence="2" type="ORF">BaRGS_00010329</name>
</gene>
<organism evidence="2 3">
    <name type="scientific">Batillaria attramentaria</name>
    <dbReference type="NCBI Taxonomy" id="370345"/>
    <lineage>
        <taxon>Eukaryota</taxon>
        <taxon>Metazoa</taxon>
        <taxon>Spiralia</taxon>
        <taxon>Lophotrochozoa</taxon>
        <taxon>Mollusca</taxon>
        <taxon>Gastropoda</taxon>
        <taxon>Caenogastropoda</taxon>
        <taxon>Sorbeoconcha</taxon>
        <taxon>Cerithioidea</taxon>
        <taxon>Batillariidae</taxon>
        <taxon>Batillaria</taxon>
    </lineage>
</organism>